<dbReference type="InterPro" id="IPR034603">
    <property type="entry name" value="Dipeptide_epimerase"/>
</dbReference>
<feature type="domain" description="Mandelate racemase/muconate lactonizing enzyme C-terminal" evidence="8">
    <location>
        <begin position="143"/>
        <end position="237"/>
    </location>
</feature>
<evidence type="ECO:0000256" key="3">
    <source>
        <dbReference type="ARBA" id="ARBA00022842"/>
    </source>
</evidence>
<sequence length="357" mass="38220">MKMKIVNVQSWKADLKLTRPYTIAYQRVDAVENLFVRIEAENGHVGIGAASPSEDVTGESTQACEMGLADQVAPILMGADLRCCRSLLRQLDAALAKTPAARAAVDIALHDLVAGSLGLPLVDLLGRVHDAMPTSITIGILPLDEMLAEAAEYIGRGFRCLKVKTGINVEEDIERLIKVREQVGAAVTIRVDANQGYSPEEYGRFIRETTKADLEFVEQPLPRSDLDAMRVLPEAVRKFSAADESLIGPDDALTCLIPPHPFGIFNIKLMKCGGIAPGMEIAAMAARAGIDLMWGCMDESIVSIAAALHVALASPATRYLDLDGSLDLAVDLVKGGFILENGTLRTTADPGLGVTCI</sequence>
<dbReference type="KEGG" id="dov:DSCO28_59000"/>
<evidence type="ECO:0000256" key="1">
    <source>
        <dbReference type="ARBA" id="ARBA00008031"/>
    </source>
</evidence>
<keyword evidence="3 6" id="KW-0460">Magnesium</keyword>
<dbReference type="InterPro" id="IPR029065">
    <property type="entry name" value="Enolase_C-like"/>
</dbReference>
<evidence type="ECO:0000256" key="4">
    <source>
        <dbReference type="ARBA" id="ARBA00023235"/>
    </source>
</evidence>
<protein>
    <recommendedName>
        <fullName evidence="7">Dipeptide epimerase</fullName>
        <ecNumber evidence="7">5.1.1.-</ecNumber>
    </recommendedName>
</protein>
<dbReference type="SUPFAM" id="SSF51604">
    <property type="entry name" value="Enolase C-terminal domain-like"/>
    <property type="match status" value="1"/>
</dbReference>
<evidence type="ECO:0000256" key="5">
    <source>
        <dbReference type="PIRSR" id="PIRSR634603-1"/>
    </source>
</evidence>
<dbReference type="Proteomes" id="UP000425960">
    <property type="component" value="Chromosome"/>
</dbReference>
<dbReference type="PANTHER" id="PTHR48073">
    <property type="entry name" value="O-SUCCINYLBENZOATE SYNTHASE-RELATED"/>
    <property type="match status" value="1"/>
</dbReference>
<accession>A0A5K7ZYW4</accession>
<gene>
    <name evidence="9" type="ORF">DSCO28_59000</name>
</gene>
<comment type="similarity">
    <text evidence="1 7">Belongs to the mandelate racemase/muconate lactonizing enzyme family.</text>
</comment>
<name>A0A5K7ZYW4_9BACT</name>
<dbReference type="PANTHER" id="PTHR48073:SF2">
    <property type="entry name" value="O-SUCCINYLBENZOATE SYNTHASE"/>
    <property type="match status" value="1"/>
</dbReference>
<keyword evidence="4 7" id="KW-0413">Isomerase</keyword>
<dbReference type="InterPro" id="IPR013342">
    <property type="entry name" value="Mandelate_racemase_C"/>
</dbReference>
<dbReference type="Gene3D" id="3.30.390.10">
    <property type="entry name" value="Enolase-like, N-terminal domain"/>
    <property type="match status" value="1"/>
</dbReference>
<dbReference type="FunFam" id="3.30.390.10:FF:000009">
    <property type="entry name" value="Hydrophobic dipeptide epimerase"/>
    <property type="match status" value="1"/>
</dbReference>
<keyword evidence="2 6" id="KW-0479">Metal-binding</keyword>
<feature type="binding site" evidence="6">
    <location>
        <position position="192"/>
    </location>
    <ligand>
        <name>Mg(2+)</name>
        <dbReference type="ChEBI" id="CHEBI:18420"/>
    </ligand>
</feature>
<dbReference type="RefSeq" id="WP_231713960.1">
    <property type="nucleotide sequence ID" value="NZ_AP021876.1"/>
</dbReference>
<dbReference type="SMART" id="SM00922">
    <property type="entry name" value="MR_MLE"/>
    <property type="match status" value="1"/>
</dbReference>
<dbReference type="InterPro" id="IPR036849">
    <property type="entry name" value="Enolase-like_C_sf"/>
</dbReference>
<dbReference type="CDD" id="cd03319">
    <property type="entry name" value="L-Ala-DL-Glu_epimerase"/>
    <property type="match status" value="1"/>
</dbReference>
<feature type="binding site" evidence="6">
    <location>
        <position position="243"/>
    </location>
    <ligand>
        <name>Mg(2+)</name>
        <dbReference type="ChEBI" id="CHEBI:18420"/>
    </ligand>
</feature>
<dbReference type="GO" id="GO:0006518">
    <property type="term" value="P:peptide metabolic process"/>
    <property type="evidence" value="ECO:0007669"/>
    <property type="project" value="UniProtKB-ARBA"/>
</dbReference>
<dbReference type="GO" id="GO:0046872">
    <property type="term" value="F:metal ion binding"/>
    <property type="evidence" value="ECO:0007669"/>
    <property type="project" value="UniProtKB-KW"/>
</dbReference>
<feature type="active site" description="Proton acceptor; specific for (R)-substrate epimerization" evidence="5">
    <location>
        <position position="164"/>
    </location>
</feature>
<feature type="active site" description="Proton acceptor; specific for (S)-substrate epimerization" evidence="5">
    <location>
        <position position="268"/>
    </location>
</feature>
<dbReference type="EMBL" id="AP021876">
    <property type="protein sequence ID" value="BBO85334.1"/>
    <property type="molecule type" value="Genomic_DNA"/>
</dbReference>
<dbReference type="Pfam" id="PF13378">
    <property type="entry name" value="MR_MLE_C"/>
    <property type="match status" value="1"/>
</dbReference>
<evidence type="ECO:0000259" key="8">
    <source>
        <dbReference type="SMART" id="SM00922"/>
    </source>
</evidence>
<comment type="cofactor">
    <cofactor evidence="6 7">
        <name>Mg(2+)</name>
        <dbReference type="ChEBI" id="CHEBI:18420"/>
    </cofactor>
    <text evidence="6 7">Binds 1 Mg(2+) ion per subunit.</text>
</comment>
<dbReference type="SFLD" id="SFLDG00180">
    <property type="entry name" value="muconate_cycloisomerase"/>
    <property type="match status" value="1"/>
</dbReference>
<dbReference type="InterPro" id="IPR029017">
    <property type="entry name" value="Enolase-like_N"/>
</dbReference>
<evidence type="ECO:0000313" key="9">
    <source>
        <dbReference type="EMBL" id="BBO85334.1"/>
    </source>
</evidence>
<dbReference type="SFLD" id="SFLDF00009">
    <property type="entry name" value="o-succinylbenzoate_synthase"/>
    <property type="match status" value="1"/>
</dbReference>
<dbReference type="Pfam" id="PF02746">
    <property type="entry name" value="MR_MLE_N"/>
    <property type="match status" value="1"/>
</dbReference>
<evidence type="ECO:0000256" key="7">
    <source>
        <dbReference type="RuleBase" id="RU366006"/>
    </source>
</evidence>
<dbReference type="EC" id="5.1.1.-" evidence="7"/>
<dbReference type="SUPFAM" id="SSF54826">
    <property type="entry name" value="Enolase N-terminal domain-like"/>
    <property type="match status" value="1"/>
</dbReference>
<dbReference type="SFLD" id="SFLDS00001">
    <property type="entry name" value="Enolase"/>
    <property type="match status" value="1"/>
</dbReference>
<reference evidence="9 10" key="1">
    <citation type="submission" date="2019-11" db="EMBL/GenBank/DDBJ databases">
        <title>Comparative genomics of hydrocarbon-degrading Desulfosarcina strains.</title>
        <authorList>
            <person name="Watanabe M."/>
            <person name="Kojima H."/>
            <person name="Fukui M."/>
        </authorList>
    </citation>
    <scope>NUCLEOTIDE SEQUENCE [LARGE SCALE GENOMIC DNA]</scope>
    <source>
        <strain evidence="9 10">28bB2T</strain>
    </source>
</reference>
<evidence type="ECO:0000256" key="6">
    <source>
        <dbReference type="PIRSR" id="PIRSR634603-3"/>
    </source>
</evidence>
<dbReference type="AlphaFoldDB" id="A0A5K7ZYW4"/>
<proteinExistence type="inferred from homology"/>
<feature type="binding site" evidence="6">
    <location>
        <position position="218"/>
    </location>
    <ligand>
        <name>Mg(2+)</name>
        <dbReference type="ChEBI" id="CHEBI:18420"/>
    </ligand>
</feature>
<evidence type="ECO:0000313" key="10">
    <source>
        <dbReference type="Proteomes" id="UP000425960"/>
    </source>
</evidence>
<organism evidence="9 10">
    <name type="scientific">Desulfosarcina ovata subsp. sediminis</name>
    <dbReference type="NCBI Taxonomy" id="885957"/>
    <lineage>
        <taxon>Bacteria</taxon>
        <taxon>Pseudomonadati</taxon>
        <taxon>Thermodesulfobacteriota</taxon>
        <taxon>Desulfobacteria</taxon>
        <taxon>Desulfobacterales</taxon>
        <taxon>Desulfosarcinaceae</taxon>
        <taxon>Desulfosarcina</taxon>
    </lineage>
</organism>
<dbReference type="GO" id="GO:0016855">
    <property type="term" value="F:racemase and epimerase activity, acting on amino acids and derivatives"/>
    <property type="evidence" value="ECO:0007669"/>
    <property type="project" value="UniProtKB-UniRule"/>
</dbReference>
<dbReference type="InterPro" id="IPR013341">
    <property type="entry name" value="Mandelate_racemase_N_dom"/>
</dbReference>
<evidence type="ECO:0000256" key="2">
    <source>
        <dbReference type="ARBA" id="ARBA00022723"/>
    </source>
</evidence>
<dbReference type="Gene3D" id="3.20.20.120">
    <property type="entry name" value="Enolase-like C-terminal domain"/>
    <property type="match status" value="1"/>
</dbReference>